<name>A0A316LIM1_9FLAO</name>
<feature type="domain" description="FAD dependent oxidoreductase" evidence="1">
    <location>
        <begin position="16"/>
        <end position="370"/>
    </location>
</feature>
<dbReference type="SUPFAM" id="SSF51905">
    <property type="entry name" value="FAD/NAD(P)-binding domain"/>
    <property type="match status" value="1"/>
</dbReference>
<dbReference type="EMBL" id="QGEG01000001">
    <property type="protein sequence ID" value="PWL39950.1"/>
    <property type="molecule type" value="Genomic_DNA"/>
</dbReference>
<sequence>MELSYWEYKTWLSNVDFAVIGSGIVGLNCALHLKEKYPKSKVLVLEKGPLPQGASTKNAGFACFGSISELLSDLNTHSEENVVDLVKKRWEGIQVLRTLLGDKAIGLEQHGGHELFLKKDTVLFERCLEGMDALNKLLKPIFGAAPFLKTKNVFGFENIQDTYITQGFEGQLDTGKLMSTLVEKCLKTGIQILNGVVVKKLQDSGNTVEVQTKEFSFNAKKTYIATNGFASELLKSETVHPARAQVLITKPISKLKIKGTFHFDEGYYYFRNVDDRILFGGGRNMDFEAEKTSSFGKTALVQDELERLLNTVIFPNQKIEIDYSWSGIMGVGPQKTPIVKQVSNNVYCGVRLGGMGIALGSLVGKELANLSN</sequence>
<gene>
    <name evidence="2" type="ORF">DKG77_03735</name>
</gene>
<protein>
    <submittedName>
        <fullName evidence="2">FAD-dependent oxidoreductase</fullName>
    </submittedName>
</protein>
<evidence type="ECO:0000259" key="1">
    <source>
        <dbReference type="Pfam" id="PF01266"/>
    </source>
</evidence>
<dbReference type="GO" id="GO:0005737">
    <property type="term" value="C:cytoplasm"/>
    <property type="evidence" value="ECO:0007669"/>
    <property type="project" value="TreeGrafter"/>
</dbReference>
<proteinExistence type="predicted"/>
<dbReference type="PANTHER" id="PTHR13847">
    <property type="entry name" value="SARCOSINE DEHYDROGENASE-RELATED"/>
    <property type="match status" value="1"/>
</dbReference>
<evidence type="ECO:0000313" key="2">
    <source>
        <dbReference type="EMBL" id="PWL39950.1"/>
    </source>
</evidence>
<reference evidence="2 3" key="1">
    <citation type="submission" date="2018-05" db="EMBL/GenBank/DDBJ databases">
        <title>Complete genome sequence of Flagellimonas aquimarina ECD12 isolated from seaweed Ecklonia cava.</title>
        <authorList>
            <person name="Choi S."/>
            <person name="Seong C."/>
        </authorList>
    </citation>
    <scope>NUCLEOTIDE SEQUENCE [LARGE SCALE GENOMIC DNA]</scope>
    <source>
        <strain evidence="2 3">ECD12</strain>
    </source>
</reference>
<dbReference type="InterPro" id="IPR036188">
    <property type="entry name" value="FAD/NAD-bd_sf"/>
</dbReference>
<dbReference type="AlphaFoldDB" id="A0A316LIM1"/>
<evidence type="ECO:0000313" key="3">
    <source>
        <dbReference type="Proteomes" id="UP000245762"/>
    </source>
</evidence>
<accession>A0A316LIM1</accession>
<dbReference type="Proteomes" id="UP000245762">
    <property type="component" value="Unassembled WGS sequence"/>
</dbReference>
<organism evidence="2 3">
    <name type="scientific">Flagellimonas aquimarina</name>
    <dbReference type="NCBI Taxonomy" id="2201895"/>
    <lineage>
        <taxon>Bacteria</taxon>
        <taxon>Pseudomonadati</taxon>
        <taxon>Bacteroidota</taxon>
        <taxon>Flavobacteriia</taxon>
        <taxon>Flavobacteriales</taxon>
        <taxon>Flavobacteriaceae</taxon>
        <taxon>Flagellimonas</taxon>
    </lineage>
</organism>
<dbReference type="Pfam" id="PF01266">
    <property type="entry name" value="DAO"/>
    <property type="match status" value="1"/>
</dbReference>
<comment type="caution">
    <text evidence="2">The sequence shown here is derived from an EMBL/GenBank/DDBJ whole genome shotgun (WGS) entry which is preliminary data.</text>
</comment>
<dbReference type="Gene3D" id="3.50.50.60">
    <property type="entry name" value="FAD/NAD(P)-binding domain"/>
    <property type="match status" value="1"/>
</dbReference>
<keyword evidence="3" id="KW-1185">Reference proteome</keyword>
<dbReference type="InterPro" id="IPR006076">
    <property type="entry name" value="FAD-dep_OxRdtase"/>
</dbReference>
<dbReference type="OrthoDB" id="1491488at2"/>
<dbReference type="PANTHER" id="PTHR13847:SF281">
    <property type="entry name" value="FAD DEPENDENT OXIDOREDUCTASE DOMAIN-CONTAINING PROTEIN"/>
    <property type="match status" value="1"/>
</dbReference>
<dbReference type="Gene3D" id="3.30.9.10">
    <property type="entry name" value="D-Amino Acid Oxidase, subunit A, domain 2"/>
    <property type="match status" value="1"/>
</dbReference>
<dbReference type="RefSeq" id="WP_109660316.1">
    <property type="nucleotide sequence ID" value="NZ_QGEG01000001.1"/>
</dbReference>